<comment type="caution">
    <text evidence="2">The sequence shown here is derived from an EMBL/GenBank/DDBJ whole genome shotgun (WGS) entry which is preliminary data.</text>
</comment>
<name>A0ABS8SWH2_DATST</name>
<evidence type="ECO:0000313" key="3">
    <source>
        <dbReference type="Proteomes" id="UP000823775"/>
    </source>
</evidence>
<gene>
    <name evidence="2" type="ORF">HAX54_050235</name>
</gene>
<feature type="chain" id="PRO_5046033642" evidence="1">
    <location>
        <begin position="22"/>
        <end position="107"/>
    </location>
</feature>
<evidence type="ECO:0000313" key="2">
    <source>
        <dbReference type="EMBL" id="MCD7463268.1"/>
    </source>
</evidence>
<dbReference type="EMBL" id="JACEIK010000874">
    <property type="protein sequence ID" value="MCD7463268.1"/>
    <property type="molecule type" value="Genomic_DNA"/>
</dbReference>
<sequence>MRKGILLLERLLGLLHQLTTAKRQSVLDITESPNSGGSNRACGFDDTPVLIQATKQQPDTNAKSNVNTNTNGAQFLVENVVQQTGQQLVMDEVQNNASKEFLERILE</sequence>
<reference evidence="2 3" key="1">
    <citation type="journal article" date="2021" name="BMC Genomics">
        <title>Datura genome reveals duplications of psychoactive alkaloid biosynthetic genes and high mutation rate following tissue culture.</title>
        <authorList>
            <person name="Rajewski A."/>
            <person name="Carter-House D."/>
            <person name="Stajich J."/>
            <person name="Litt A."/>
        </authorList>
    </citation>
    <scope>NUCLEOTIDE SEQUENCE [LARGE SCALE GENOMIC DNA]</scope>
    <source>
        <strain evidence="2">AR-01</strain>
    </source>
</reference>
<accession>A0ABS8SWH2</accession>
<dbReference type="Proteomes" id="UP000823775">
    <property type="component" value="Unassembled WGS sequence"/>
</dbReference>
<evidence type="ECO:0000256" key="1">
    <source>
        <dbReference type="SAM" id="SignalP"/>
    </source>
</evidence>
<protein>
    <submittedName>
        <fullName evidence="2">Uncharacterized protein</fullName>
    </submittedName>
</protein>
<feature type="signal peptide" evidence="1">
    <location>
        <begin position="1"/>
        <end position="21"/>
    </location>
</feature>
<organism evidence="2 3">
    <name type="scientific">Datura stramonium</name>
    <name type="common">Jimsonweed</name>
    <name type="synonym">Common thornapple</name>
    <dbReference type="NCBI Taxonomy" id="4076"/>
    <lineage>
        <taxon>Eukaryota</taxon>
        <taxon>Viridiplantae</taxon>
        <taxon>Streptophyta</taxon>
        <taxon>Embryophyta</taxon>
        <taxon>Tracheophyta</taxon>
        <taxon>Spermatophyta</taxon>
        <taxon>Magnoliopsida</taxon>
        <taxon>eudicotyledons</taxon>
        <taxon>Gunneridae</taxon>
        <taxon>Pentapetalae</taxon>
        <taxon>asterids</taxon>
        <taxon>lamiids</taxon>
        <taxon>Solanales</taxon>
        <taxon>Solanaceae</taxon>
        <taxon>Solanoideae</taxon>
        <taxon>Datureae</taxon>
        <taxon>Datura</taxon>
    </lineage>
</organism>
<keyword evidence="3" id="KW-1185">Reference proteome</keyword>
<keyword evidence="1" id="KW-0732">Signal</keyword>
<proteinExistence type="predicted"/>